<dbReference type="AlphaFoldDB" id="A0A1H7WLB0"/>
<gene>
    <name evidence="2" type="ORF">SAMN04489760_10710</name>
</gene>
<evidence type="ECO:0000313" key="3">
    <source>
        <dbReference type="Proteomes" id="UP000198744"/>
    </source>
</evidence>
<dbReference type="Proteomes" id="UP000198744">
    <property type="component" value="Unassembled WGS sequence"/>
</dbReference>
<evidence type="ECO:0000256" key="1">
    <source>
        <dbReference type="SAM" id="MobiDB-lite"/>
    </source>
</evidence>
<accession>A0A1H7WLB0</accession>
<protein>
    <submittedName>
        <fullName evidence="2">Uncharacterized protein</fullName>
    </submittedName>
</protein>
<proteinExistence type="predicted"/>
<dbReference type="EMBL" id="FOBS01000007">
    <property type="protein sequence ID" value="SEM22154.1"/>
    <property type="molecule type" value="Genomic_DNA"/>
</dbReference>
<feature type="compositionally biased region" description="Basic and acidic residues" evidence="1">
    <location>
        <begin position="1"/>
        <end position="12"/>
    </location>
</feature>
<sequence>MQAYRKYVEEPTTKPTQLAEERQLGVGSFPDAEG</sequence>
<feature type="region of interest" description="Disordered" evidence="1">
    <location>
        <begin position="1"/>
        <end position="34"/>
    </location>
</feature>
<reference evidence="2 3" key="1">
    <citation type="submission" date="2016-10" db="EMBL/GenBank/DDBJ databases">
        <authorList>
            <person name="de Groot N.N."/>
        </authorList>
    </citation>
    <scope>NUCLEOTIDE SEQUENCE [LARGE SCALE GENOMIC DNA]</scope>
    <source>
        <strain evidence="2 3">DSM 8423</strain>
    </source>
</reference>
<keyword evidence="3" id="KW-1185">Reference proteome</keyword>
<name>A0A1H7WLB0_9BACT</name>
<organism evidence="2 3">
    <name type="scientific">Syntrophus gentianae</name>
    <dbReference type="NCBI Taxonomy" id="43775"/>
    <lineage>
        <taxon>Bacteria</taxon>
        <taxon>Pseudomonadati</taxon>
        <taxon>Thermodesulfobacteriota</taxon>
        <taxon>Syntrophia</taxon>
        <taxon>Syntrophales</taxon>
        <taxon>Syntrophaceae</taxon>
        <taxon>Syntrophus</taxon>
    </lineage>
</organism>
<evidence type="ECO:0000313" key="2">
    <source>
        <dbReference type="EMBL" id="SEM22154.1"/>
    </source>
</evidence>